<comment type="caution">
    <text evidence="14">The sequence shown here is derived from an EMBL/GenBank/DDBJ whole genome shotgun (WGS) entry which is preliminary data.</text>
</comment>
<dbReference type="PRINTS" id="PR01078">
    <property type="entry name" value="AMINACHANNEL"/>
</dbReference>
<dbReference type="InterPro" id="IPR001873">
    <property type="entry name" value="ENaC"/>
</dbReference>
<keyword evidence="7" id="KW-0915">Sodium</keyword>
<dbReference type="GO" id="GO:0015280">
    <property type="term" value="F:ligand-gated sodium channel activity"/>
    <property type="evidence" value="ECO:0007669"/>
    <property type="project" value="TreeGrafter"/>
</dbReference>
<evidence type="ECO:0000256" key="3">
    <source>
        <dbReference type="ARBA" id="ARBA00022448"/>
    </source>
</evidence>
<proteinExistence type="inferred from homology"/>
<name>A0A4Y2IH83_ARAVE</name>
<evidence type="ECO:0000256" key="2">
    <source>
        <dbReference type="ARBA" id="ARBA00007193"/>
    </source>
</evidence>
<evidence type="ECO:0000256" key="4">
    <source>
        <dbReference type="ARBA" id="ARBA00022461"/>
    </source>
</evidence>
<keyword evidence="3 12" id="KW-0813">Transport</keyword>
<evidence type="ECO:0000256" key="1">
    <source>
        <dbReference type="ARBA" id="ARBA00004141"/>
    </source>
</evidence>
<evidence type="ECO:0000313" key="15">
    <source>
        <dbReference type="Proteomes" id="UP000499080"/>
    </source>
</evidence>
<reference evidence="14 15" key="1">
    <citation type="journal article" date="2019" name="Sci. Rep.">
        <title>Orb-weaving spider Araneus ventricosus genome elucidates the spidroin gene catalogue.</title>
        <authorList>
            <person name="Kono N."/>
            <person name="Nakamura H."/>
            <person name="Ohtoshi R."/>
            <person name="Moran D.A.P."/>
            <person name="Shinohara A."/>
            <person name="Yoshida Y."/>
            <person name="Fujiwara M."/>
            <person name="Mori M."/>
            <person name="Tomita M."/>
            <person name="Arakawa K."/>
        </authorList>
    </citation>
    <scope>NUCLEOTIDE SEQUENCE [LARGE SCALE GENOMIC DNA]</scope>
</reference>
<evidence type="ECO:0000256" key="8">
    <source>
        <dbReference type="ARBA" id="ARBA00023065"/>
    </source>
</evidence>
<keyword evidence="10 12" id="KW-0739">Sodium transport</keyword>
<keyword evidence="6 13" id="KW-1133">Transmembrane helix</keyword>
<dbReference type="PANTHER" id="PTHR11690">
    <property type="entry name" value="AMILORIDE-SENSITIVE SODIUM CHANNEL-RELATED"/>
    <property type="match status" value="1"/>
</dbReference>
<evidence type="ECO:0000256" key="13">
    <source>
        <dbReference type="SAM" id="Phobius"/>
    </source>
</evidence>
<dbReference type="Gene3D" id="1.10.287.770">
    <property type="entry name" value="YojJ-like"/>
    <property type="match status" value="1"/>
</dbReference>
<gene>
    <name evidence="14" type="primary">ASIC1</name>
    <name evidence="14" type="ORF">AVEN_222252_1</name>
</gene>
<dbReference type="Pfam" id="PF00858">
    <property type="entry name" value="ASC"/>
    <property type="match status" value="1"/>
</dbReference>
<keyword evidence="5 12" id="KW-0812">Transmembrane</keyword>
<evidence type="ECO:0000256" key="9">
    <source>
        <dbReference type="ARBA" id="ARBA00023136"/>
    </source>
</evidence>
<protein>
    <submittedName>
        <fullName evidence="14">Acid-sensing ion channel 1</fullName>
    </submittedName>
</protein>
<dbReference type="PANTHER" id="PTHR11690:SF248">
    <property type="entry name" value="PICKPOCKET 17, ISOFORM A"/>
    <property type="match status" value="1"/>
</dbReference>
<evidence type="ECO:0000256" key="6">
    <source>
        <dbReference type="ARBA" id="ARBA00022989"/>
    </source>
</evidence>
<keyword evidence="11 12" id="KW-0407">Ion channel</keyword>
<accession>A0A4Y2IH83</accession>
<comment type="subcellular location">
    <subcellularLocation>
        <location evidence="1">Membrane</location>
        <topology evidence="1">Multi-pass membrane protein</topology>
    </subcellularLocation>
</comment>
<keyword evidence="9 13" id="KW-0472">Membrane</keyword>
<evidence type="ECO:0000256" key="10">
    <source>
        <dbReference type="ARBA" id="ARBA00023201"/>
    </source>
</evidence>
<dbReference type="OrthoDB" id="10051479at2759"/>
<sequence length="466" mass="53886">MGNAHFMILHDCSVYAISRLGQSSFFLGKFLWFAVLIVALSGSIYRIEKFSFLYKQYPVVVSLKMDRKQSLMFPAVTVCNINRLKTEGIRCLIPSNMKPNSIGPPLIFSESRELYFCKTDQNSSRENEKDQLQTNFLTFYYSLSERSRFELGHNPMDFMANCSFNGRLCSRSRFRYFTDFRFGNCITFNNQRKGMSPLKISNAGVDSGLILRLKLESSHYLKVTHTSGARVVIHDPSEAPNPDQNGFNVSPGFETTISLKQTVYHRLPAPYKDYCLDYKAQTTNFMKSKDACVRTCMQQWYLEKCGCIDRMLSSMNDQEFCRLTNATEACCLVRVLEYLAENEITCNCPLPCNSVYFNEKVSSAVLSPQTFINRTYCERGSSKTIIKEDYVRLNIFYSSLERQIYEQRPKWETPEFLSFLGNELGLWLGISLLTLFDLFEKLVIFIKHEVVSRIFCGLQRKLFVKK</sequence>
<dbReference type="Proteomes" id="UP000499080">
    <property type="component" value="Unassembled WGS sequence"/>
</dbReference>
<feature type="transmembrane region" description="Helical" evidence="13">
    <location>
        <begin position="30"/>
        <end position="47"/>
    </location>
</feature>
<evidence type="ECO:0000256" key="5">
    <source>
        <dbReference type="ARBA" id="ARBA00022692"/>
    </source>
</evidence>
<dbReference type="Gene3D" id="2.60.470.10">
    <property type="entry name" value="Acid-sensing ion channels like domains"/>
    <property type="match status" value="1"/>
</dbReference>
<comment type="similarity">
    <text evidence="2 12">Belongs to the amiloride-sensitive sodium channel (TC 1.A.6) family.</text>
</comment>
<dbReference type="AlphaFoldDB" id="A0A4Y2IH83"/>
<evidence type="ECO:0000256" key="11">
    <source>
        <dbReference type="ARBA" id="ARBA00023303"/>
    </source>
</evidence>
<evidence type="ECO:0000256" key="7">
    <source>
        <dbReference type="ARBA" id="ARBA00023053"/>
    </source>
</evidence>
<keyword evidence="8 12" id="KW-0406">Ion transport</keyword>
<evidence type="ECO:0000313" key="14">
    <source>
        <dbReference type="EMBL" id="GBM76336.1"/>
    </source>
</evidence>
<dbReference type="GO" id="GO:0005886">
    <property type="term" value="C:plasma membrane"/>
    <property type="evidence" value="ECO:0007669"/>
    <property type="project" value="TreeGrafter"/>
</dbReference>
<dbReference type="EMBL" id="BGPR01002614">
    <property type="protein sequence ID" value="GBM76336.1"/>
    <property type="molecule type" value="Genomic_DNA"/>
</dbReference>
<keyword evidence="15" id="KW-1185">Reference proteome</keyword>
<evidence type="ECO:0000256" key="12">
    <source>
        <dbReference type="RuleBase" id="RU000679"/>
    </source>
</evidence>
<keyword evidence="4 12" id="KW-0894">Sodium channel</keyword>
<organism evidence="14 15">
    <name type="scientific">Araneus ventricosus</name>
    <name type="common">Orbweaver spider</name>
    <name type="synonym">Epeira ventricosa</name>
    <dbReference type="NCBI Taxonomy" id="182803"/>
    <lineage>
        <taxon>Eukaryota</taxon>
        <taxon>Metazoa</taxon>
        <taxon>Ecdysozoa</taxon>
        <taxon>Arthropoda</taxon>
        <taxon>Chelicerata</taxon>
        <taxon>Arachnida</taxon>
        <taxon>Araneae</taxon>
        <taxon>Araneomorphae</taxon>
        <taxon>Entelegynae</taxon>
        <taxon>Araneoidea</taxon>
        <taxon>Araneidae</taxon>
        <taxon>Araneus</taxon>
    </lineage>
</organism>